<comment type="catalytic activity">
    <reaction evidence="10">
        <text>pyranose + acceptor = pyranos-2-ulose + reduced acceptor.</text>
        <dbReference type="EC" id="1.1.99.29"/>
    </reaction>
</comment>
<dbReference type="GO" id="GO:0005576">
    <property type="term" value="C:extracellular region"/>
    <property type="evidence" value="ECO:0007669"/>
    <property type="project" value="UniProtKB-SubCell"/>
</dbReference>
<name>A0A409W0F2_9AGAR</name>
<evidence type="ECO:0000256" key="2">
    <source>
        <dbReference type="ARBA" id="ARBA00004613"/>
    </source>
</evidence>
<evidence type="ECO:0000256" key="9">
    <source>
        <dbReference type="ARBA" id="ARBA00024699"/>
    </source>
</evidence>
<dbReference type="EC" id="1.1.99.29" evidence="5"/>
<sequence length="632" mass="67358">MTAKRVHRDSPTAPIRVRSSDPAAMHTSRLLSFVLTSLFIAPSLAVTISSASQLTTNTFDYVIVGGGNAGLVLANRLTEDSKVTVLVLEAGVSDQGVIAAEAPFLGPTVTPNTPYDYNYTVTPQVGLDQRTFAYPRGRLLGGSSSANYLFHQYGTFEDWNELASITGDSEWSWNNIQKYVQKHEKFVPPVDGHNTTGQFIPSLHGFNGETSVSLPGGTYATDSRVIATTQQLAEFPYNQDMSGGSHSLLGIGWLQSSAGGGVRSSSSTSYLANANSRPNLTVLVGATVQKLVQTPSSSSSTKAFRSVQFGPSIGTVPNPSAVAPRTVTARKEVILSAGSIGTPQILKLSGIGDPAELGPLKINTIINNPSVGANLSDHTLLPNIFTVSGSSLDNFLRDTTDVNDAVQQWVQNKTGPFANNVVNHFGFARIPSNATIFKTVADPAPGPNSPHWEIIISNFWFNPGIPQPETGNFMTVVAVLIRPTSRGTVKLASSNPYDKPLIDPRYLTTDFDVFTMRSAVQAILRFTGAPAWSDYITGRYGSTFQQATTDSTIDAYVRSLTTTIFHPFGTAAMTPANAKTGVVNPDLTVKGTSGLRIVDASVIPFVPSSHTQGPVYLLAERAADIIKAADGI</sequence>
<comment type="catalytic activity">
    <reaction evidence="13">
        <text>a pyranoside + acceptor = a pyranosid-3-ulose + reduced acceptor.</text>
        <dbReference type="EC" id="1.1.99.29"/>
    </reaction>
</comment>
<comment type="function">
    <text evidence="9">Catalyzes the single-oxidation or sequential double oxidation reaction of carbohydrates primarily at carbon-2 and/or carbon-3 with the concomitant reduction of the flavin. The enzyme exhibits a broad sugar substrate specificity, oxidizing different aldopyranoses to the corresponding C-1, C-2, C-3 or C-1,2, C-2,3 and C-3,4 (di)dehydro sugars with substrate-specific regioselectivity. Accepts only a narrow range of electron acceptors such as substituted benzoquinones and complexed metal ions and reacts extremely slowly with O(2) as acceptor. May play a role in the natural recycling of plant matter by oxidizing all major monosaccharides in lignocellulose and by reducing quinone compounds or reactive radical species generated during lignin depolymerization.</text>
</comment>
<gene>
    <name evidence="19" type="ORF">CVT26_007141</name>
</gene>
<comment type="catalytic activity">
    <reaction evidence="12">
        <text>pyranose + acceptor = pyranos-3-ulose + reduced acceptor.</text>
        <dbReference type="EC" id="1.1.99.29"/>
    </reaction>
</comment>
<evidence type="ECO:0000256" key="15">
    <source>
        <dbReference type="PIRSR" id="PIRSR000137-1"/>
    </source>
</evidence>
<reference evidence="19 20" key="1">
    <citation type="journal article" date="2018" name="Evol. Lett.">
        <title>Horizontal gene cluster transfer increased hallucinogenic mushroom diversity.</title>
        <authorList>
            <person name="Reynolds H.T."/>
            <person name="Vijayakumar V."/>
            <person name="Gluck-Thaler E."/>
            <person name="Korotkin H.B."/>
            <person name="Matheny P.B."/>
            <person name="Slot J.C."/>
        </authorList>
    </citation>
    <scope>NUCLEOTIDE SEQUENCE [LARGE SCALE GENOMIC DNA]</scope>
    <source>
        <strain evidence="19 20">SRW20</strain>
    </source>
</reference>
<evidence type="ECO:0000256" key="16">
    <source>
        <dbReference type="PIRSR" id="PIRSR000137-2"/>
    </source>
</evidence>
<feature type="active site" description="Proton acceptor" evidence="15">
    <location>
        <position position="610"/>
    </location>
</feature>
<protein>
    <recommendedName>
        <fullName evidence="5">pyranose dehydrogenase (acceptor)</fullName>
        <ecNumber evidence="5">1.1.99.29</ecNumber>
    </recommendedName>
</protein>
<dbReference type="Pfam" id="PF00732">
    <property type="entry name" value="GMC_oxred_N"/>
    <property type="match status" value="1"/>
</dbReference>
<dbReference type="GO" id="GO:0050660">
    <property type="term" value="F:flavin adenine dinucleotide binding"/>
    <property type="evidence" value="ECO:0007669"/>
    <property type="project" value="InterPro"/>
</dbReference>
<comment type="subunit">
    <text evidence="4">Monomer.</text>
</comment>
<dbReference type="SUPFAM" id="SSF54373">
    <property type="entry name" value="FAD-linked reductases, C-terminal domain"/>
    <property type="match status" value="1"/>
</dbReference>
<dbReference type="PANTHER" id="PTHR11552">
    <property type="entry name" value="GLUCOSE-METHANOL-CHOLINE GMC OXIDOREDUCTASE"/>
    <property type="match status" value="1"/>
</dbReference>
<evidence type="ECO:0000256" key="17">
    <source>
        <dbReference type="SAM" id="MobiDB-lite"/>
    </source>
</evidence>
<feature type="region of interest" description="Disordered" evidence="17">
    <location>
        <begin position="1"/>
        <end position="20"/>
    </location>
</feature>
<comment type="catalytic activity">
    <reaction evidence="11">
        <text>pyranose + acceptor = pyranos-2,3-diulose + reduced acceptor.</text>
        <dbReference type="EC" id="1.1.99.29"/>
    </reaction>
</comment>
<comment type="subcellular location">
    <subcellularLocation>
        <location evidence="2">Secreted</location>
    </subcellularLocation>
</comment>
<comment type="similarity">
    <text evidence="3">Belongs to the GMC oxidoreductase family.</text>
</comment>
<dbReference type="EMBL" id="NHYE01005478">
    <property type="protein sequence ID" value="PPQ71985.1"/>
    <property type="molecule type" value="Genomic_DNA"/>
</dbReference>
<keyword evidence="20" id="KW-1185">Reference proteome</keyword>
<evidence type="ECO:0000256" key="6">
    <source>
        <dbReference type="ARBA" id="ARBA00022525"/>
    </source>
</evidence>
<evidence type="ECO:0000256" key="3">
    <source>
        <dbReference type="ARBA" id="ARBA00010790"/>
    </source>
</evidence>
<keyword evidence="7" id="KW-0285">Flavoprotein</keyword>
<evidence type="ECO:0000256" key="13">
    <source>
        <dbReference type="ARBA" id="ARBA00034050"/>
    </source>
</evidence>
<dbReference type="InterPro" id="IPR036188">
    <property type="entry name" value="FAD/NAD-bd_sf"/>
</dbReference>
<evidence type="ECO:0000256" key="8">
    <source>
        <dbReference type="ARBA" id="ARBA00022827"/>
    </source>
</evidence>
<evidence type="ECO:0000256" key="7">
    <source>
        <dbReference type="ARBA" id="ARBA00022630"/>
    </source>
</evidence>
<evidence type="ECO:0000313" key="20">
    <source>
        <dbReference type="Proteomes" id="UP000284706"/>
    </source>
</evidence>
<evidence type="ECO:0000256" key="14">
    <source>
        <dbReference type="ARBA" id="ARBA00034059"/>
    </source>
</evidence>
<dbReference type="Gene3D" id="3.50.50.60">
    <property type="entry name" value="FAD/NAD(P)-binding domain"/>
    <property type="match status" value="1"/>
</dbReference>
<comment type="cofactor">
    <cofactor evidence="1 16">
        <name>FAD</name>
        <dbReference type="ChEBI" id="CHEBI:57692"/>
    </cofactor>
</comment>
<proteinExistence type="inferred from homology"/>
<keyword evidence="6" id="KW-0964">Secreted</keyword>
<evidence type="ECO:0000256" key="11">
    <source>
        <dbReference type="ARBA" id="ARBA00034010"/>
    </source>
</evidence>
<evidence type="ECO:0000313" key="19">
    <source>
        <dbReference type="EMBL" id="PPQ71985.1"/>
    </source>
</evidence>
<comment type="catalytic activity">
    <reaction evidence="14">
        <text>a pyranoside + acceptor = a pyranosid-3,4-diulose + reduced acceptor.</text>
        <dbReference type="EC" id="1.1.99.29"/>
    </reaction>
</comment>
<evidence type="ECO:0000256" key="5">
    <source>
        <dbReference type="ARBA" id="ARBA00013177"/>
    </source>
</evidence>
<feature type="domain" description="Glucose-methanol-choline oxidoreductase N-terminal" evidence="18">
    <location>
        <begin position="338"/>
        <end position="352"/>
    </location>
</feature>
<organism evidence="19 20">
    <name type="scientific">Gymnopilus dilepis</name>
    <dbReference type="NCBI Taxonomy" id="231916"/>
    <lineage>
        <taxon>Eukaryota</taxon>
        <taxon>Fungi</taxon>
        <taxon>Dikarya</taxon>
        <taxon>Basidiomycota</taxon>
        <taxon>Agaricomycotina</taxon>
        <taxon>Agaricomycetes</taxon>
        <taxon>Agaricomycetidae</taxon>
        <taxon>Agaricales</taxon>
        <taxon>Agaricineae</taxon>
        <taxon>Hymenogastraceae</taxon>
        <taxon>Gymnopilus</taxon>
    </lineage>
</organism>
<feature type="binding site" evidence="16">
    <location>
        <position position="288"/>
    </location>
    <ligand>
        <name>FAD</name>
        <dbReference type="ChEBI" id="CHEBI:57692"/>
    </ligand>
</feature>
<dbReference type="Pfam" id="PF05199">
    <property type="entry name" value="GMC_oxred_C"/>
    <property type="match status" value="1"/>
</dbReference>
<dbReference type="GO" id="GO:0033718">
    <property type="term" value="F:pyranose dehydrogenase (acceptor) activity"/>
    <property type="evidence" value="ECO:0007669"/>
    <property type="project" value="UniProtKB-EC"/>
</dbReference>
<dbReference type="Proteomes" id="UP000284706">
    <property type="component" value="Unassembled WGS sequence"/>
</dbReference>
<feature type="active site" description="Proton donor" evidence="15">
    <location>
        <position position="566"/>
    </location>
</feature>
<dbReference type="PIRSF" id="PIRSF000137">
    <property type="entry name" value="Alcohol_oxidase"/>
    <property type="match status" value="1"/>
</dbReference>
<dbReference type="AlphaFoldDB" id="A0A409W0F2"/>
<dbReference type="PROSITE" id="PS00624">
    <property type="entry name" value="GMC_OXRED_2"/>
    <property type="match status" value="1"/>
</dbReference>
<dbReference type="OrthoDB" id="269227at2759"/>
<keyword evidence="8 16" id="KW-0274">FAD</keyword>
<evidence type="ECO:0000256" key="12">
    <source>
        <dbReference type="ARBA" id="ARBA00034029"/>
    </source>
</evidence>
<dbReference type="InParanoid" id="A0A409W0F2"/>
<evidence type="ECO:0000256" key="1">
    <source>
        <dbReference type="ARBA" id="ARBA00001974"/>
    </source>
</evidence>
<dbReference type="SUPFAM" id="SSF51905">
    <property type="entry name" value="FAD/NAD(P)-binding domain"/>
    <property type="match status" value="1"/>
</dbReference>
<evidence type="ECO:0000256" key="4">
    <source>
        <dbReference type="ARBA" id="ARBA00011245"/>
    </source>
</evidence>
<comment type="caution">
    <text evidence="19">The sequence shown here is derived from an EMBL/GenBank/DDBJ whole genome shotgun (WGS) entry which is preliminary data.</text>
</comment>
<dbReference type="STRING" id="231916.A0A409W0F2"/>
<accession>A0A409W0F2</accession>
<dbReference type="InterPro" id="IPR000172">
    <property type="entry name" value="GMC_OxRdtase_N"/>
</dbReference>
<dbReference type="Gene3D" id="3.30.560.10">
    <property type="entry name" value="Glucose Oxidase, domain 3"/>
    <property type="match status" value="1"/>
</dbReference>
<dbReference type="InterPro" id="IPR012132">
    <property type="entry name" value="GMC_OxRdtase"/>
</dbReference>
<evidence type="ECO:0000256" key="10">
    <source>
        <dbReference type="ARBA" id="ARBA00033986"/>
    </source>
</evidence>
<dbReference type="InterPro" id="IPR007867">
    <property type="entry name" value="GMC_OxRtase_C"/>
</dbReference>
<evidence type="ECO:0000259" key="18">
    <source>
        <dbReference type="PROSITE" id="PS00624"/>
    </source>
</evidence>
<dbReference type="PANTHER" id="PTHR11552:SF147">
    <property type="entry name" value="CHOLINE DEHYDROGENASE, MITOCHONDRIAL"/>
    <property type="match status" value="1"/>
</dbReference>